<evidence type="ECO:0000313" key="1">
    <source>
        <dbReference type="EMBL" id="GAH60235.1"/>
    </source>
</evidence>
<protein>
    <submittedName>
        <fullName evidence="1">Uncharacterized protein</fullName>
    </submittedName>
</protein>
<reference evidence="1" key="1">
    <citation type="journal article" date="2014" name="Front. Microbiol.">
        <title>High frequency of phylogenetically diverse reductive dehalogenase-homologous genes in deep subseafloor sedimentary metagenomes.</title>
        <authorList>
            <person name="Kawai M."/>
            <person name="Futagami T."/>
            <person name="Toyoda A."/>
            <person name="Takaki Y."/>
            <person name="Nishi S."/>
            <person name="Hori S."/>
            <person name="Arai W."/>
            <person name="Tsubouchi T."/>
            <person name="Morono Y."/>
            <person name="Uchiyama I."/>
            <person name="Ito T."/>
            <person name="Fujiyama A."/>
            <person name="Inagaki F."/>
            <person name="Takami H."/>
        </authorList>
    </citation>
    <scope>NUCLEOTIDE SEQUENCE</scope>
    <source>
        <strain evidence="1">Expedition CK06-06</strain>
    </source>
</reference>
<sequence length="54" mass="6170">NQSELAQLKGISRARVTQILNLLKLDKNIIIKIEQIGDPMNKLLTSERNLRKLS</sequence>
<name>X1HT45_9ZZZZ</name>
<feature type="non-terminal residue" evidence="1">
    <location>
        <position position="1"/>
    </location>
</feature>
<gene>
    <name evidence="1" type="ORF">S03H2_37022</name>
</gene>
<comment type="caution">
    <text evidence="1">The sequence shown here is derived from an EMBL/GenBank/DDBJ whole genome shotgun (WGS) entry which is preliminary data.</text>
</comment>
<proteinExistence type="predicted"/>
<dbReference type="EMBL" id="BARU01022756">
    <property type="protein sequence ID" value="GAH60235.1"/>
    <property type="molecule type" value="Genomic_DNA"/>
</dbReference>
<organism evidence="1">
    <name type="scientific">marine sediment metagenome</name>
    <dbReference type="NCBI Taxonomy" id="412755"/>
    <lineage>
        <taxon>unclassified sequences</taxon>
        <taxon>metagenomes</taxon>
        <taxon>ecological metagenomes</taxon>
    </lineage>
</organism>
<dbReference type="AlphaFoldDB" id="X1HT45"/>
<accession>X1HT45</accession>